<dbReference type="PROSITE" id="PS00165">
    <property type="entry name" value="DEHYDRATASE_SER_THR"/>
    <property type="match status" value="1"/>
</dbReference>
<evidence type="ECO:0000256" key="3">
    <source>
        <dbReference type="ARBA" id="ARBA00001936"/>
    </source>
</evidence>
<dbReference type="InterPro" id="IPR001926">
    <property type="entry name" value="TrpB-like_PALP"/>
</dbReference>
<evidence type="ECO:0000256" key="5">
    <source>
        <dbReference type="ARBA" id="ARBA00022842"/>
    </source>
</evidence>
<gene>
    <name evidence="8" type="ORF">PZE19_17860</name>
</gene>
<keyword evidence="6" id="KW-0663">Pyridoxal phosphate</keyword>
<evidence type="ECO:0000313" key="9">
    <source>
        <dbReference type="Proteomes" id="UP001216907"/>
    </source>
</evidence>
<name>A0ABT6FDP2_9BACT</name>
<sequence>MSPSPEIPIGEAQIREAVERLAPWVHKTPVMTSRTLDERAGASVFLKCENLQRVGAFKFRGAMNALLLLDEEAKRAGVVTHSSGNHGQALALAGAQLGVPVTVVMPHTAPQIKQSATAGYGATIRLCEPTIAAREEAVADEVARKGLTLVHPFNDWNVIAGQATAAWELLDQAGPLDCVMVPVGGGGLIAGTTLAVKARSPETLVVGVEPERADDARRSLASGRIEPSGDPRTIADGLRTTLGTRPFAVISRQVDRIETAAEADIVAALRFLWERLKMLVEPSSAVVVAPLLERQPAFAGRRVGAVLSGGNVDVGPFFDALANRWL</sequence>
<dbReference type="SUPFAM" id="SSF53686">
    <property type="entry name" value="Tryptophan synthase beta subunit-like PLP-dependent enzymes"/>
    <property type="match status" value="1"/>
</dbReference>
<dbReference type="EMBL" id="JARRAG010000002">
    <property type="protein sequence ID" value="MDG3005657.1"/>
    <property type="molecule type" value="Genomic_DNA"/>
</dbReference>
<dbReference type="Gene3D" id="3.40.50.1100">
    <property type="match status" value="2"/>
</dbReference>
<proteinExistence type="predicted"/>
<dbReference type="InterPro" id="IPR036052">
    <property type="entry name" value="TrpB-like_PALP_sf"/>
</dbReference>
<dbReference type="PANTHER" id="PTHR43050">
    <property type="entry name" value="SERINE / THREONINE RACEMASE FAMILY MEMBER"/>
    <property type="match status" value="1"/>
</dbReference>
<dbReference type="Proteomes" id="UP001216907">
    <property type="component" value="Unassembled WGS sequence"/>
</dbReference>
<comment type="caution">
    <text evidence="8">The sequence shown here is derived from an EMBL/GenBank/DDBJ whole genome shotgun (WGS) entry which is preliminary data.</text>
</comment>
<comment type="cofactor">
    <cofactor evidence="3">
        <name>Mn(2+)</name>
        <dbReference type="ChEBI" id="CHEBI:29035"/>
    </cofactor>
</comment>
<dbReference type="RefSeq" id="WP_277861988.1">
    <property type="nucleotide sequence ID" value="NZ_JARRAG010000002.1"/>
</dbReference>
<protein>
    <submittedName>
        <fullName evidence="8">Threonine/serine dehydratase</fullName>
    </submittedName>
</protein>
<dbReference type="Pfam" id="PF00291">
    <property type="entry name" value="PALP"/>
    <property type="match status" value="1"/>
</dbReference>
<organism evidence="8 9">
    <name type="scientific">Paludisphaera mucosa</name>
    <dbReference type="NCBI Taxonomy" id="3030827"/>
    <lineage>
        <taxon>Bacteria</taxon>
        <taxon>Pseudomonadati</taxon>
        <taxon>Planctomycetota</taxon>
        <taxon>Planctomycetia</taxon>
        <taxon>Isosphaerales</taxon>
        <taxon>Isosphaeraceae</taxon>
        <taxon>Paludisphaera</taxon>
    </lineage>
</organism>
<accession>A0ABT6FDP2</accession>
<evidence type="ECO:0000259" key="7">
    <source>
        <dbReference type="Pfam" id="PF00291"/>
    </source>
</evidence>
<dbReference type="CDD" id="cd01562">
    <property type="entry name" value="Thr-dehyd"/>
    <property type="match status" value="1"/>
</dbReference>
<evidence type="ECO:0000256" key="6">
    <source>
        <dbReference type="ARBA" id="ARBA00022898"/>
    </source>
</evidence>
<evidence type="ECO:0000313" key="8">
    <source>
        <dbReference type="EMBL" id="MDG3005657.1"/>
    </source>
</evidence>
<evidence type="ECO:0000256" key="1">
    <source>
        <dbReference type="ARBA" id="ARBA00001913"/>
    </source>
</evidence>
<evidence type="ECO:0000256" key="2">
    <source>
        <dbReference type="ARBA" id="ARBA00001933"/>
    </source>
</evidence>
<comment type="cofactor">
    <cofactor evidence="1">
        <name>Ca(2+)</name>
        <dbReference type="ChEBI" id="CHEBI:29108"/>
    </cofactor>
</comment>
<comment type="cofactor">
    <cofactor evidence="4">
        <name>Mg(2+)</name>
        <dbReference type="ChEBI" id="CHEBI:18420"/>
    </cofactor>
</comment>
<reference evidence="8 9" key="1">
    <citation type="submission" date="2023-03" db="EMBL/GenBank/DDBJ databases">
        <title>Paludisphaera mucosa sp. nov. a novel planctomycete from northern fen.</title>
        <authorList>
            <person name="Ivanova A."/>
        </authorList>
    </citation>
    <scope>NUCLEOTIDE SEQUENCE [LARGE SCALE GENOMIC DNA]</scope>
    <source>
        <strain evidence="8 9">Pla2</strain>
    </source>
</reference>
<evidence type="ECO:0000256" key="4">
    <source>
        <dbReference type="ARBA" id="ARBA00001946"/>
    </source>
</evidence>
<keyword evidence="9" id="KW-1185">Reference proteome</keyword>
<keyword evidence="5" id="KW-0460">Magnesium</keyword>
<feature type="domain" description="Tryptophan synthase beta chain-like PALP" evidence="7">
    <location>
        <begin position="24"/>
        <end position="309"/>
    </location>
</feature>
<dbReference type="InterPro" id="IPR000634">
    <property type="entry name" value="Ser/Thr_deHydtase_PyrdxlP-BS"/>
</dbReference>
<dbReference type="PANTHER" id="PTHR43050:SF1">
    <property type="entry name" value="SERINE RACEMASE"/>
    <property type="match status" value="1"/>
</dbReference>
<comment type="cofactor">
    <cofactor evidence="2">
        <name>pyridoxal 5'-phosphate</name>
        <dbReference type="ChEBI" id="CHEBI:597326"/>
    </cofactor>
</comment>